<name>A0ABN5JAE9_FUSMR</name>
<dbReference type="Pfam" id="PF05069">
    <property type="entry name" value="Phage_tail_S"/>
    <property type="match status" value="1"/>
</dbReference>
<sequence length="182" mass="20680">MFNVTNNGKVVLKGLEKLSINSEKTLPLMRYIAGDMQTKVDFRFRLSKNPNGEAWAPLSLITVSRRRKGSNKPLVDTGELRASITSRVTPTIAVVGTNKEYAAYQNFAVKKGELGTTEVTETIREHTRRRRGRTERVRQHTRKREVSSPWGDKPAREFIGFSNNQKIAYAAIIRKYLKTGKL</sequence>
<evidence type="ECO:0000313" key="2">
    <source>
        <dbReference type="EMBL" id="AVQ19388.1"/>
    </source>
</evidence>
<dbReference type="NCBIfam" id="TIGR01635">
    <property type="entry name" value="tail_comp_S"/>
    <property type="match status" value="1"/>
</dbReference>
<feature type="region of interest" description="Disordered" evidence="1">
    <location>
        <begin position="127"/>
        <end position="149"/>
    </location>
</feature>
<reference evidence="3" key="1">
    <citation type="journal article" date="2018" name="MSphere">
        <title>Fusobacterium Genomics Using MinION and Illumina Sequencing Enables Genome Completion and Correction.</title>
        <authorList>
            <person name="Todd S.M."/>
            <person name="Settlage R.E."/>
            <person name="Lahmers K.K."/>
            <person name="Slade D.J."/>
        </authorList>
    </citation>
    <scope>NUCLEOTIDE SEQUENCE [LARGE SCALE GENOMIC DNA]</scope>
    <source>
        <strain evidence="3">ATCC 9817</strain>
    </source>
</reference>
<dbReference type="Proteomes" id="UP000240258">
    <property type="component" value="Chromosome"/>
</dbReference>
<feature type="compositionally biased region" description="Basic residues" evidence="1">
    <location>
        <begin position="127"/>
        <end position="143"/>
    </location>
</feature>
<proteinExistence type="predicted"/>
<organism evidence="2 3">
    <name type="scientific">Fusobacterium mortiferum ATCC 9817</name>
    <dbReference type="NCBI Taxonomy" id="469616"/>
    <lineage>
        <taxon>Bacteria</taxon>
        <taxon>Fusobacteriati</taxon>
        <taxon>Fusobacteriota</taxon>
        <taxon>Fusobacteriia</taxon>
        <taxon>Fusobacteriales</taxon>
        <taxon>Fusobacteriaceae</taxon>
        <taxon>Fusobacterium</taxon>
    </lineage>
</organism>
<accession>A0ABN5JAE9</accession>
<evidence type="ECO:0000256" key="1">
    <source>
        <dbReference type="SAM" id="MobiDB-lite"/>
    </source>
</evidence>
<gene>
    <name evidence="2" type="ORF">C4N19_09910</name>
</gene>
<dbReference type="InterPro" id="IPR006522">
    <property type="entry name" value="Phage_virion_morphogenesis"/>
</dbReference>
<dbReference type="GeneID" id="62763846"/>
<dbReference type="RefSeq" id="WP_005885349.1">
    <property type="nucleotide sequence ID" value="NZ_CP028102.1"/>
</dbReference>
<dbReference type="EMBL" id="CP028102">
    <property type="protein sequence ID" value="AVQ19388.1"/>
    <property type="molecule type" value="Genomic_DNA"/>
</dbReference>
<protein>
    <submittedName>
        <fullName evidence="2">Phage virion morphogenesis protein</fullName>
    </submittedName>
</protein>
<evidence type="ECO:0000313" key="3">
    <source>
        <dbReference type="Proteomes" id="UP000240258"/>
    </source>
</evidence>
<keyword evidence="3" id="KW-1185">Reference proteome</keyword>